<dbReference type="EnsemblMetazoa" id="GAUT033195-RA">
    <property type="protein sequence ID" value="GAUT033195-PA"/>
    <property type="gene ID" value="GAUT033195"/>
</dbReference>
<name>A0A1A9VCV3_GLOAU</name>
<keyword evidence="2" id="KW-1185">Reference proteome</keyword>
<dbReference type="Proteomes" id="UP000078200">
    <property type="component" value="Unassembled WGS sequence"/>
</dbReference>
<dbReference type="VEuPathDB" id="VectorBase:GAUT033195"/>
<evidence type="ECO:0000313" key="2">
    <source>
        <dbReference type="Proteomes" id="UP000078200"/>
    </source>
</evidence>
<evidence type="ECO:0000313" key="1">
    <source>
        <dbReference type="EnsemblMetazoa" id="GAUT033195-PA"/>
    </source>
</evidence>
<accession>A0A1A9VCV3</accession>
<dbReference type="AlphaFoldDB" id="A0A1A9VCV3"/>
<protein>
    <submittedName>
        <fullName evidence="1">Uncharacterized protein</fullName>
    </submittedName>
</protein>
<reference evidence="1" key="1">
    <citation type="submission" date="2020-05" db="UniProtKB">
        <authorList>
            <consortium name="EnsemblMetazoa"/>
        </authorList>
    </citation>
    <scope>IDENTIFICATION</scope>
    <source>
        <strain evidence="1">TTRI</strain>
    </source>
</reference>
<proteinExistence type="predicted"/>
<organism evidence="1 2">
    <name type="scientific">Glossina austeni</name>
    <name type="common">Savannah tsetse fly</name>
    <dbReference type="NCBI Taxonomy" id="7395"/>
    <lineage>
        <taxon>Eukaryota</taxon>
        <taxon>Metazoa</taxon>
        <taxon>Ecdysozoa</taxon>
        <taxon>Arthropoda</taxon>
        <taxon>Hexapoda</taxon>
        <taxon>Insecta</taxon>
        <taxon>Pterygota</taxon>
        <taxon>Neoptera</taxon>
        <taxon>Endopterygota</taxon>
        <taxon>Diptera</taxon>
        <taxon>Brachycera</taxon>
        <taxon>Muscomorpha</taxon>
        <taxon>Hippoboscoidea</taxon>
        <taxon>Glossinidae</taxon>
        <taxon>Glossina</taxon>
    </lineage>
</organism>
<sequence>MPRQVAAFQVTLSPYEHNLLLISLNSLKKERLAASVMRTKLNTSPCRTCVPAYSTKQEMKELLEHSEKSMGVLCREQWRESIAERRKADRAQQFCMQRNCSLLNELWTSTQRKRNRSTMAISNWWTELFFSQEGIEMNNAMET</sequence>